<comment type="caution">
    <text evidence="1">The sequence shown here is derived from an EMBL/GenBank/DDBJ whole genome shotgun (WGS) entry which is preliminary data.</text>
</comment>
<protein>
    <submittedName>
        <fullName evidence="1">Uncharacterized protein</fullName>
    </submittedName>
</protein>
<feature type="non-terminal residue" evidence="1">
    <location>
        <position position="1"/>
    </location>
</feature>
<evidence type="ECO:0000313" key="2">
    <source>
        <dbReference type="Proteomes" id="UP000652761"/>
    </source>
</evidence>
<sequence>TLATSKDPKRPTTASKCIIVASPDPPALCVLSLAFLSSLQGVPCTEFIVAIITSCLQTHVNLDACANRGRSGPWEEHPNLFTGCTERYRPFVSSAWHRHYYMLALLVRQQTNLEGDCQPLGDLQSLQA</sequence>
<organism evidence="1 2">
    <name type="scientific">Colocasia esculenta</name>
    <name type="common">Wild taro</name>
    <name type="synonym">Arum esculentum</name>
    <dbReference type="NCBI Taxonomy" id="4460"/>
    <lineage>
        <taxon>Eukaryota</taxon>
        <taxon>Viridiplantae</taxon>
        <taxon>Streptophyta</taxon>
        <taxon>Embryophyta</taxon>
        <taxon>Tracheophyta</taxon>
        <taxon>Spermatophyta</taxon>
        <taxon>Magnoliopsida</taxon>
        <taxon>Liliopsida</taxon>
        <taxon>Araceae</taxon>
        <taxon>Aroideae</taxon>
        <taxon>Colocasieae</taxon>
        <taxon>Colocasia</taxon>
    </lineage>
</organism>
<dbReference type="EMBL" id="NMUH01000295">
    <property type="protein sequence ID" value="MQL76374.1"/>
    <property type="molecule type" value="Genomic_DNA"/>
</dbReference>
<proteinExistence type="predicted"/>
<reference evidence="1" key="1">
    <citation type="submission" date="2017-07" db="EMBL/GenBank/DDBJ databases">
        <title>Taro Niue Genome Assembly and Annotation.</title>
        <authorList>
            <person name="Atibalentja N."/>
            <person name="Keating K."/>
            <person name="Fields C.J."/>
        </authorList>
    </citation>
    <scope>NUCLEOTIDE SEQUENCE</scope>
    <source>
        <strain evidence="1">Niue_2</strain>
        <tissue evidence="1">Leaf</tissue>
    </source>
</reference>
<keyword evidence="2" id="KW-1185">Reference proteome</keyword>
<dbReference type="AlphaFoldDB" id="A0A843U3Y6"/>
<accession>A0A843U3Y6</accession>
<name>A0A843U3Y6_COLES</name>
<gene>
    <name evidence="1" type="ORF">Taro_008767</name>
</gene>
<dbReference type="Proteomes" id="UP000652761">
    <property type="component" value="Unassembled WGS sequence"/>
</dbReference>
<evidence type="ECO:0000313" key="1">
    <source>
        <dbReference type="EMBL" id="MQL76374.1"/>
    </source>
</evidence>